<dbReference type="AlphaFoldDB" id="A0A5N5VWG1"/>
<dbReference type="InterPro" id="IPR001902">
    <property type="entry name" value="SLC26A/SulP_fam"/>
</dbReference>
<gene>
    <name evidence="7" type="ORF">FRZ00_34945</name>
</gene>
<keyword evidence="3 5" id="KW-1133">Transmembrane helix</keyword>
<dbReference type="InterPro" id="IPR011547">
    <property type="entry name" value="SLC26A/SulP_dom"/>
</dbReference>
<evidence type="ECO:0000313" key="7">
    <source>
        <dbReference type="EMBL" id="KAB7832322.1"/>
    </source>
</evidence>
<evidence type="ECO:0000256" key="4">
    <source>
        <dbReference type="ARBA" id="ARBA00023136"/>
    </source>
</evidence>
<evidence type="ECO:0000259" key="6">
    <source>
        <dbReference type="Pfam" id="PF00916"/>
    </source>
</evidence>
<feature type="transmembrane region" description="Helical" evidence="5">
    <location>
        <begin position="133"/>
        <end position="152"/>
    </location>
</feature>
<evidence type="ECO:0000256" key="5">
    <source>
        <dbReference type="SAM" id="Phobius"/>
    </source>
</evidence>
<feature type="transmembrane region" description="Helical" evidence="5">
    <location>
        <begin position="99"/>
        <end position="121"/>
    </location>
</feature>
<keyword evidence="8" id="KW-1185">Reference proteome</keyword>
<feature type="transmembrane region" description="Helical" evidence="5">
    <location>
        <begin position="32"/>
        <end position="52"/>
    </location>
</feature>
<dbReference type="GO" id="GO:0016020">
    <property type="term" value="C:membrane"/>
    <property type="evidence" value="ECO:0007669"/>
    <property type="project" value="UniProtKB-SubCell"/>
</dbReference>
<evidence type="ECO:0000313" key="8">
    <source>
        <dbReference type="Proteomes" id="UP000327000"/>
    </source>
</evidence>
<dbReference type="OrthoDB" id="9771198at2"/>
<dbReference type="EMBL" id="VOKX01000149">
    <property type="protein sequence ID" value="KAB7832322.1"/>
    <property type="molecule type" value="Genomic_DNA"/>
</dbReference>
<accession>A0A5N5VWG1</accession>
<dbReference type="Pfam" id="PF00916">
    <property type="entry name" value="Sulfate_transp"/>
    <property type="match status" value="1"/>
</dbReference>
<sequence>MEHKKLGPARFLTPRLDTDSLLRLPRLLRADVHASLVVFLITVPLSAGVAMASGVPVELGLVTGIVGGLLTGLLPGSSIQVSGPAAGLAALVYEAVRTYGLGGLGILVLATGLFQVVLGLLRLGHWFRKVPVAVVQGMLAGTGLVLITGQLYELADADAPGGGLERLGGLVLLVTGTLESPTALTAGAVGVGTMALLALWQRWPRGVRLVPAPLVAVLAATVVASALRLPVDRLRIGDLMTAVQPPDGPDFVRLGQVGVLGTILAFTLVASAGSLLGATAVDRMHDGPRTDYDKELIAQGAGNTVCGILGALPLTTVVVRSTANARAGARTRASRVLQGVWLAVFAALLPWALGAVPVAALAGVLVALGRQLLPVRELGRLWDGHRSEVVVLLATAGAILVTDPFEGAVIGLLLAGAKAGWEATRFRADRERGAQGRADDDQMPLIGRK</sequence>
<protein>
    <submittedName>
        <fullName evidence="7">SulP family inorganic anion transporter</fullName>
    </submittedName>
</protein>
<feature type="transmembrane region" description="Helical" evidence="5">
    <location>
        <begin position="251"/>
        <end position="276"/>
    </location>
</feature>
<reference evidence="7 8" key="1">
    <citation type="journal article" date="2019" name="Microb. Cell Fact.">
        <title>Exploring novel herbicidin analogues by transcriptional regulator overexpression and MS/MS molecular networking.</title>
        <authorList>
            <person name="Shi Y."/>
            <person name="Gu R."/>
            <person name="Li Y."/>
            <person name="Wang X."/>
            <person name="Ren W."/>
            <person name="Li X."/>
            <person name="Wang L."/>
            <person name="Xie Y."/>
            <person name="Hong B."/>
        </authorList>
    </citation>
    <scope>NUCLEOTIDE SEQUENCE [LARGE SCALE GENOMIC DNA]</scope>
    <source>
        <strain evidence="7 8">US-43</strain>
    </source>
</reference>
<dbReference type="RefSeq" id="WP_152266328.1">
    <property type="nucleotide sequence ID" value="NZ_VOKX01000149.1"/>
</dbReference>
<feature type="transmembrane region" description="Helical" evidence="5">
    <location>
        <begin position="340"/>
        <end position="369"/>
    </location>
</feature>
<feature type="domain" description="SLC26A/SulP transporter" evidence="6">
    <location>
        <begin position="28"/>
        <end position="395"/>
    </location>
</feature>
<evidence type="ECO:0000256" key="2">
    <source>
        <dbReference type="ARBA" id="ARBA00022692"/>
    </source>
</evidence>
<evidence type="ECO:0000256" key="1">
    <source>
        <dbReference type="ARBA" id="ARBA00004141"/>
    </source>
</evidence>
<organism evidence="7 8">
    <name type="scientific">Streptomyces mobaraensis</name>
    <name type="common">Streptoverticillium mobaraense</name>
    <dbReference type="NCBI Taxonomy" id="35621"/>
    <lineage>
        <taxon>Bacteria</taxon>
        <taxon>Bacillati</taxon>
        <taxon>Actinomycetota</taxon>
        <taxon>Actinomycetes</taxon>
        <taxon>Kitasatosporales</taxon>
        <taxon>Streptomycetaceae</taxon>
        <taxon>Streptomyces</taxon>
    </lineage>
</organism>
<keyword evidence="4 5" id="KW-0472">Membrane</keyword>
<dbReference type="GO" id="GO:0055085">
    <property type="term" value="P:transmembrane transport"/>
    <property type="evidence" value="ECO:0007669"/>
    <property type="project" value="InterPro"/>
</dbReference>
<keyword evidence="2 5" id="KW-0812">Transmembrane</keyword>
<dbReference type="PANTHER" id="PTHR11814">
    <property type="entry name" value="SULFATE TRANSPORTER"/>
    <property type="match status" value="1"/>
</dbReference>
<name>A0A5N5VWG1_STRMB</name>
<feature type="transmembrane region" description="Helical" evidence="5">
    <location>
        <begin position="212"/>
        <end position="231"/>
    </location>
</feature>
<comment type="caution">
    <text evidence="7">The sequence shown here is derived from an EMBL/GenBank/DDBJ whole genome shotgun (WGS) entry which is preliminary data.</text>
</comment>
<dbReference type="Proteomes" id="UP000327000">
    <property type="component" value="Unassembled WGS sequence"/>
</dbReference>
<comment type="subcellular location">
    <subcellularLocation>
        <location evidence="1">Membrane</location>
        <topology evidence="1">Multi-pass membrane protein</topology>
    </subcellularLocation>
</comment>
<evidence type="ECO:0000256" key="3">
    <source>
        <dbReference type="ARBA" id="ARBA00022989"/>
    </source>
</evidence>
<proteinExistence type="predicted"/>